<dbReference type="GO" id="GO:0008360">
    <property type="term" value="P:regulation of cell shape"/>
    <property type="evidence" value="ECO:0007669"/>
    <property type="project" value="UniProtKB-KW"/>
</dbReference>
<dbReference type="EC" id="6.3.2.9" evidence="7 8"/>
<dbReference type="Gene3D" id="3.40.1190.10">
    <property type="entry name" value="Mur-like, catalytic domain"/>
    <property type="match status" value="1"/>
</dbReference>
<accession>A0A1H9ZBR2</accession>
<evidence type="ECO:0000259" key="10">
    <source>
        <dbReference type="Pfam" id="PF08245"/>
    </source>
</evidence>
<dbReference type="PANTHER" id="PTHR43692:SF1">
    <property type="entry name" value="UDP-N-ACETYLMURAMOYLALANINE--D-GLUTAMATE LIGASE"/>
    <property type="match status" value="1"/>
</dbReference>
<evidence type="ECO:0000256" key="5">
    <source>
        <dbReference type="ARBA" id="ARBA00022741"/>
    </source>
</evidence>
<dbReference type="PROSITE" id="PS51257">
    <property type="entry name" value="PROKAR_LIPOPROTEIN"/>
    <property type="match status" value="1"/>
</dbReference>
<dbReference type="GO" id="GO:0005524">
    <property type="term" value="F:ATP binding"/>
    <property type="evidence" value="ECO:0007669"/>
    <property type="project" value="UniProtKB-UniRule"/>
</dbReference>
<dbReference type="RefSeq" id="WP_093317577.1">
    <property type="nucleotide sequence ID" value="NZ_FOHV01000003.1"/>
</dbReference>
<feature type="domain" description="Mur ligase central" evidence="10">
    <location>
        <begin position="112"/>
        <end position="283"/>
    </location>
</feature>
<dbReference type="InterPro" id="IPR013221">
    <property type="entry name" value="Mur_ligase_cen"/>
</dbReference>
<evidence type="ECO:0000256" key="4">
    <source>
        <dbReference type="ARBA" id="ARBA00022598"/>
    </source>
</evidence>
<keyword evidence="7 8" id="KW-0961">Cell wall biogenesis/degradation</keyword>
<comment type="pathway">
    <text evidence="2 7 8">Cell wall biogenesis; peptidoglycan biosynthesis.</text>
</comment>
<dbReference type="Pfam" id="PF02875">
    <property type="entry name" value="Mur_ligase_C"/>
    <property type="match status" value="1"/>
</dbReference>
<name>A0A1H9ZBR2_9GAMM</name>
<dbReference type="NCBIfam" id="TIGR01087">
    <property type="entry name" value="murD"/>
    <property type="match status" value="1"/>
</dbReference>
<keyword evidence="6 7" id="KW-0067">ATP-binding</keyword>
<evidence type="ECO:0000313" key="11">
    <source>
        <dbReference type="EMBL" id="SES79058.1"/>
    </source>
</evidence>
<dbReference type="SUPFAM" id="SSF53623">
    <property type="entry name" value="MurD-like peptide ligases, catalytic domain"/>
    <property type="match status" value="1"/>
</dbReference>
<keyword evidence="7 8" id="KW-0131">Cell cycle</keyword>
<dbReference type="Pfam" id="PF21799">
    <property type="entry name" value="MurD-like_N"/>
    <property type="match status" value="1"/>
</dbReference>
<evidence type="ECO:0000256" key="2">
    <source>
        <dbReference type="ARBA" id="ARBA00004752"/>
    </source>
</evidence>
<evidence type="ECO:0000256" key="1">
    <source>
        <dbReference type="ARBA" id="ARBA00004496"/>
    </source>
</evidence>
<dbReference type="InterPro" id="IPR036615">
    <property type="entry name" value="Mur_ligase_C_dom_sf"/>
</dbReference>
<dbReference type="GO" id="GO:0005737">
    <property type="term" value="C:cytoplasm"/>
    <property type="evidence" value="ECO:0007669"/>
    <property type="project" value="UniProtKB-SubCell"/>
</dbReference>
<keyword evidence="12" id="KW-1185">Reference proteome</keyword>
<comment type="catalytic activity">
    <reaction evidence="7 8">
        <text>UDP-N-acetyl-alpha-D-muramoyl-L-alanine + D-glutamate + ATP = UDP-N-acetyl-alpha-D-muramoyl-L-alanyl-D-glutamate + ADP + phosphate + H(+)</text>
        <dbReference type="Rhea" id="RHEA:16429"/>
        <dbReference type="ChEBI" id="CHEBI:15378"/>
        <dbReference type="ChEBI" id="CHEBI:29986"/>
        <dbReference type="ChEBI" id="CHEBI:30616"/>
        <dbReference type="ChEBI" id="CHEBI:43474"/>
        <dbReference type="ChEBI" id="CHEBI:83898"/>
        <dbReference type="ChEBI" id="CHEBI:83900"/>
        <dbReference type="ChEBI" id="CHEBI:456216"/>
        <dbReference type="EC" id="6.3.2.9"/>
    </reaction>
</comment>
<keyword evidence="7 8" id="KW-0133">Cell shape</keyword>
<keyword evidence="7 8" id="KW-0573">Peptidoglycan synthesis</keyword>
<dbReference type="SUPFAM" id="SSF51984">
    <property type="entry name" value="MurCD N-terminal domain"/>
    <property type="match status" value="1"/>
</dbReference>
<evidence type="ECO:0000256" key="7">
    <source>
        <dbReference type="HAMAP-Rule" id="MF_00639"/>
    </source>
</evidence>
<proteinExistence type="inferred from homology"/>
<evidence type="ECO:0000256" key="6">
    <source>
        <dbReference type="ARBA" id="ARBA00022840"/>
    </source>
</evidence>
<dbReference type="OrthoDB" id="9809796at2"/>
<comment type="subcellular location">
    <subcellularLocation>
        <location evidence="1 7 8">Cytoplasm</location>
    </subcellularLocation>
</comment>
<dbReference type="Pfam" id="PF08245">
    <property type="entry name" value="Mur_ligase_M"/>
    <property type="match status" value="1"/>
</dbReference>
<dbReference type="EMBL" id="FOHV01000003">
    <property type="protein sequence ID" value="SES79058.1"/>
    <property type="molecule type" value="Genomic_DNA"/>
</dbReference>
<dbReference type="InterPro" id="IPR036565">
    <property type="entry name" value="Mur-like_cat_sf"/>
</dbReference>
<dbReference type="Proteomes" id="UP000242642">
    <property type="component" value="Unassembled WGS sequence"/>
</dbReference>
<comment type="similarity">
    <text evidence="7">Belongs to the MurCDEF family.</text>
</comment>
<keyword evidence="4 7" id="KW-0436">Ligase</keyword>
<dbReference type="SUPFAM" id="SSF53244">
    <property type="entry name" value="MurD-like peptide ligases, peptide-binding domain"/>
    <property type="match status" value="1"/>
</dbReference>
<dbReference type="GO" id="GO:0008764">
    <property type="term" value="F:UDP-N-acetylmuramoylalanine-D-glutamate ligase activity"/>
    <property type="evidence" value="ECO:0007669"/>
    <property type="project" value="UniProtKB-UniRule"/>
</dbReference>
<dbReference type="InterPro" id="IPR004101">
    <property type="entry name" value="Mur_ligase_C"/>
</dbReference>
<dbReference type="STRING" id="1123402.SAMN02583745_00517"/>
<dbReference type="Gene3D" id="3.90.190.20">
    <property type="entry name" value="Mur ligase, C-terminal domain"/>
    <property type="match status" value="1"/>
</dbReference>
<dbReference type="GO" id="GO:0051301">
    <property type="term" value="P:cell division"/>
    <property type="evidence" value="ECO:0007669"/>
    <property type="project" value="UniProtKB-KW"/>
</dbReference>
<evidence type="ECO:0000256" key="3">
    <source>
        <dbReference type="ARBA" id="ARBA00022490"/>
    </source>
</evidence>
<organism evidence="11 12">
    <name type="scientific">Thorsellia anophelis DSM 18579</name>
    <dbReference type="NCBI Taxonomy" id="1123402"/>
    <lineage>
        <taxon>Bacteria</taxon>
        <taxon>Pseudomonadati</taxon>
        <taxon>Pseudomonadota</taxon>
        <taxon>Gammaproteobacteria</taxon>
        <taxon>Enterobacterales</taxon>
        <taxon>Thorselliaceae</taxon>
        <taxon>Thorsellia</taxon>
    </lineage>
</organism>
<feature type="binding site" evidence="7">
    <location>
        <begin position="114"/>
        <end position="120"/>
    </location>
    <ligand>
        <name>ATP</name>
        <dbReference type="ChEBI" id="CHEBI:30616"/>
    </ligand>
</feature>
<dbReference type="UniPathway" id="UPA00219"/>
<dbReference type="Gene3D" id="3.40.50.720">
    <property type="entry name" value="NAD(P)-binding Rossmann-like Domain"/>
    <property type="match status" value="1"/>
</dbReference>
<evidence type="ECO:0000259" key="9">
    <source>
        <dbReference type="Pfam" id="PF02875"/>
    </source>
</evidence>
<protein>
    <recommendedName>
        <fullName evidence="7 8">UDP-N-acetylmuramoylalanine--D-glutamate ligase</fullName>
        <ecNumber evidence="7 8">6.3.2.9</ecNumber>
    </recommendedName>
    <alternativeName>
        <fullName evidence="7">D-glutamic acid-adding enzyme</fullName>
    </alternativeName>
    <alternativeName>
        <fullName evidence="7">UDP-N-acetylmuramoyl-L-alanyl-D-glutamate synthetase</fullName>
    </alternativeName>
</protein>
<keyword evidence="5 7" id="KW-0547">Nucleotide-binding</keyword>
<dbReference type="GO" id="GO:0009252">
    <property type="term" value="P:peptidoglycan biosynthetic process"/>
    <property type="evidence" value="ECO:0007669"/>
    <property type="project" value="UniProtKB-UniRule"/>
</dbReference>
<comment type="function">
    <text evidence="7 8">Cell wall formation. Catalyzes the addition of glutamate to the nucleotide precursor UDP-N-acetylmuramoyl-L-alanine (UMA).</text>
</comment>
<gene>
    <name evidence="7" type="primary">murD</name>
    <name evidence="11" type="ORF">SAMN02583745_00517</name>
</gene>
<dbReference type="AlphaFoldDB" id="A0A1H9ZBR2"/>
<keyword evidence="3 7" id="KW-0963">Cytoplasm</keyword>
<dbReference type="PANTHER" id="PTHR43692">
    <property type="entry name" value="UDP-N-ACETYLMURAMOYLALANINE--D-GLUTAMATE LIGASE"/>
    <property type="match status" value="1"/>
</dbReference>
<evidence type="ECO:0000313" key="12">
    <source>
        <dbReference type="Proteomes" id="UP000242642"/>
    </source>
</evidence>
<dbReference type="InterPro" id="IPR005762">
    <property type="entry name" value="MurD"/>
</dbReference>
<sequence>MDYQGKQVVIIGLGLTGLSCLDYFLSQGVTPKIVDTRKKPVGIDKLPPEIEVHVGSLNAQWLLEADLLVVSPGVAISTPEIKAAIDKGIEVVGDVELFCREVNQAKANIIAITGSNGKSTVTTLVGKMASSARIKTAVGGNIGLPVLSFLEDKYDLYVLELSSFQLETTSSLQAKSATILNISEDHLDRYSKNLDKYVEAKQRIYQNATVCIYHEGDIYTHPRHAKPDAKFIEFGEKGCAYRLDKIEGELWLIVENEPLIRCSEIKMTGRHNYLNALAAVALALSAGISKSVCIDTLKHFNGLPHRFQLVNEAHGIKWINDSKATNVGSVVAALDGLEISGTMHLLMGGDSKSANLMPLAPILRQNNKKVYCFGTDGELIHAISPENSNYYYTMEEAMFAARKNAKEGDWIILSPACASTDQFDNYEQRGRVFTEVSYKLA</sequence>
<dbReference type="HAMAP" id="MF_00639">
    <property type="entry name" value="MurD"/>
    <property type="match status" value="1"/>
</dbReference>
<evidence type="ECO:0000256" key="8">
    <source>
        <dbReference type="RuleBase" id="RU003664"/>
    </source>
</evidence>
<keyword evidence="7 8" id="KW-0132">Cell division</keyword>
<reference evidence="12" key="1">
    <citation type="submission" date="2016-10" db="EMBL/GenBank/DDBJ databases">
        <authorList>
            <person name="Varghese N."/>
            <person name="Submissions S."/>
        </authorList>
    </citation>
    <scope>NUCLEOTIDE SEQUENCE [LARGE SCALE GENOMIC DNA]</scope>
    <source>
        <strain evidence="12">DSM 18579</strain>
    </source>
</reference>
<dbReference type="GO" id="GO:0071555">
    <property type="term" value="P:cell wall organization"/>
    <property type="evidence" value="ECO:0007669"/>
    <property type="project" value="UniProtKB-KW"/>
</dbReference>
<feature type="domain" description="Mur ligase C-terminal" evidence="9">
    <location>
        <begin position="305"/>
        <end position="417"/>
    </location>
</feature>